<keyword evidence="2" id="KW-0804">Transcription</keyword>
<evidence type="ECO:0000256" key="3">
    <source>
        <dbReference type="ARBA" id="ARBA00023242"/>
    </source>
</evidence>
<keyword evidence="3" id="KW-0539">Nucleus</keyword>
<dbReference type="EMBL" id="JAPQKH010000006">
    <property type="protein sequence ID" value="KAJ5094031.1"/>
    <property type="molecule type" value="Genomic_DNA"/>
</dbReference>
<feature type="region of interest" description="Disordered" evidence="4">
    <location>
        <begin position="1"/>
        <end position="97"/>
    </location>
</feature>
<proteinExistence type="predicted"/>
<dbReference type="GO" id="GO:0006383">
    <property type="term" value="P:transcription by RNA polymerase III"/>
    <property type="evidence" value="ECO:0007669"/>
    <property type="project" value="TreeGrafter"/>
</dbReference>
<protein>
    <recommendedName>
        <fullName evidence="7">Transcription factor TFIIIC complex subunit Tfc6</fullName>
    </recommendedName>
</protein>
<dbReference type="InterPro" id="IPR036322">
    <property type="entry name" value="WD40_repeat_dom_sf"/>
</dbReference>
<dbReference type="AlphaFoldDB" id="A0A9W9F5T3"/>
<comment type="subcellular location">
    <subcellularLocation>
        <location evidence="1">Nucleus</location>
    </subcellularLocation>
</comment>
<dbReference type="SUPFAM" id="SSF50978">
    <property type="entry name" value="WD40 repeat-like"/>
    <property type="match status" value="1"/>
</dbReference>
<gene>
    <name evidence="5" type="ORF">N7456_009892</name>
</gene>
<evidence type="ECO:0000256" key="2">
    <source>
        <dbReference type="ARBA" id="ARBA00023163"/>
    </source>
</evidence>
<dbReference type="PANTHER" id="PTHR15052">
    <property type="entry name" value="RNA POLYMERASE III TRANSCRIPTION INITIATION FACTOR COMPLEX SUBUNIT"/>
    <property type="match status" value="1"/>
</dbReference>
<evidence type="ECO:0008006" key="7">
    <source>
        <dbReference type="Google" id="ProtNLM"/>
    </source>
</evidence>
<dbReference type="GO" id="GO:0005634">
    <property type="term" value="C:nucleus"/>
    <property type="evidence" value="ECO:0007669"/>
    <property type="project" value="UniProtKB-SubCell"/>
</dbReference>
<evidence type="ECO:0000256" key="1">
    <source>
        <dbReference type="ARBA" id="ARBA00004123"/>
    </source>
</evidence>
<reference evidence="5" key="2">
    <citation type="journal article" date="2023" name="IMA Fungus">
        <title>Comparative genomic study of the Penicillium genus elucidates a diverse pangenome and 15 lateral gene transfer events.</title>
        <authorList>
            <person name="Petersen C."/>
            <person name="Sorensen T."/>
            <person name="Nielsen M.R."/>
            <person name="Sondergaard T.E."/>
            <person name="Sorensen J.L."/>
            <person name="Fitzpatrick D.A."/>
            <person name="Frisvad J.C."/>
            <person name="Nielsen K.L."/>
        </authorList>
    </citation>
    <scope>NUCLEOTIDE SEQUENCE</scope>
    <source>
        <strain evidence="5">IBT 30069</strain>
    </source>
</reference>
<comment type="caution">
    <text evidence="5">The sequence shown here is derived from an EMBL/GenBank/DDBJ whole genome shotgun (WGS) entry which is preliminary data.</text>
</comment>
<keyword evidence="6" id="KW-1185">Reference proteome</keyword>
<evidence type="ECO:0000256" key="4">
    <source>
        <dbReference type="SAM" id="MobiDB-lite"/>
    </source>
</evidence>
<dbReference type="InterPro" id="IPR015943">
    <property type="entry name" value="WD40/YVTN_repeat-like_dom_sf"/>
</dbReference>
<dbReference type="Gene3D" id="2.130.10.10">
    <property type="entry name" value="YVTN repeat-like/Quinoprotein amine dehydrogenase"/>
    <property type="match status" value="1"/>
</dbReference>
<dbReference type="OrthoDB" id="4703at2759"/>
<name>A0A9W9F5T3_9EURO</name>
<dbReference type="GO" id="GO:0000127">
    <property type="term" value="C:transcription factor TFIIIC complex"/>
    <property type="evidence" value="ECO:0007669"/>
    <property type="project" value="TreeGrafter"/>
</dbReference>
<accession>A0A9W9F5T3</accession>
<dbReference type="InterPro" id="IPR052416">
    <property type="entry name" value="GTF3C_component"/>
</dbReference>
<organism evidence="5 6">
    <name type="scientific">Penicillium angulare</name>
    <dbReference type="NCBI Taxonomy" id="116970"/>
    <lineage>
        <taxon>Eukaryota</taxon>
        <taxon>Fungi</taxon>
        <taxon>Dikarya</taxon>
        <taxon>Ascomycota</taxon>
        <taxon>Pezizomycotina</taxon>
        <taxon>Eurotiomycetes</taxon>
        <taxon>Eurotiomycetidae</taxon>
        <taxon>Eurotiales</taxon>
        <taxon>Aspergillaceae</taxon>
        <taxon>Penicillium</taxon>
    </lineage>
</organism>
<evidence type="ECO:0000313" key="6">
    <source>
        <dbReference type="Proteomes" id="UP001149165"/>
    </source>
</evidence>
<evidence type="ECO:0000313" key="5">
    <source>
        <dbReference type="EMBL" id="KAJ5094031.1"/>
    </source>
</evidence>
<dbReference type="Proteomes" id="UP001149165">
    <property type="component" value="Unassembled WGS sequence"/>
</dbReference>
<reference evidence="5" key="1">
    <citation type="submission" date="2022-11" db="EMBL/GenBank/DDBJ databases">
        <authorList>
            <person name="Petersen C."/>
        </authorList>
    </citation>
    <scope>NUCLEOTIDE SEQUENCE</scope>
    <source>
        <strain evidence="5">IBT 30069</strain>
    </source>
</reference>
<sequence>MPVGRRSARNKGPRTVYTEDPFVSAGISDESSSEKKAPRPKGKERRRQEEDSASDDEFVAGSDHEIDDGDEDDDFANEEAEDDVEMGEVNEHEDEDDFMEIDEVGNSSKKKRAAASSLGAKTLQTARDASTIPKDKTHYRGILDTRDQVSKLIHYILTYGSDNRDIGLAIHIRGRWCLGRDSTFPTRLSLEQTEGESDSPDGVRLGITAKDLERERVTGWAWYYDKDIGKKFRGKQQLRKKMKEAEARQRYLPQPKSNTHRVLMGPSNSQHTFDLGHHDCIDLSQAWDDKPSKKNTQPAETKMREGWLINIGQKVQCMAWAPNQDGPSQYLALSAPITNEQKKEYQTHEKEPSSAFSPSPPYPAAIQIWEFKAKAAGDQTHTIDMNSKPHFRLALCSEWGHLRQMAWCPMEREQRGATTDESMDIGLLAGIWGDGKLRVLQIKLQPSSNSVQIAKLTSPAFEALPPSGVCTSLAWLSPSDIAVGCSDGFVAVWSIIPSSDPEPQPYFYHPIHTSYVLNITSAYPTNPHILSTVSVDGETRLWSLIEPQGDNTSTFRVRLASSHLSYSPVLQAVCSSDENESARLMPLRRFFVTLTPGKVNSTVSAMAPCSFWHPSLLYGGTGGEVIATNPMRRMLYGKEPLWQQTWFTHEWISGSDANGPGVSRFYDGFRAESPAVMKGGEARPMGLSLTTIYDEGTHVTSLAWNSNRQCAAWGSASLGCGLLRVEDLAI</sequence>
<dbReference type="PANTHER" id="PTHR15052:SF2">
    <property type="entry name" value="GENERAL TRANSCRIPTION FACTOR 3C POLYPEPTIDE 2"/>
    <property type="match status" value="1"/>
</dbReference>
<feature type="compositionally biased region" description="Basic residues" evidence="4">
    <location>
        <begin position="1"/>
        <end position="12"/>
    </location>
</feature>
<feature type="compositionally biased region" description="Acidic residues" evidence="4">
    <location>
        <begin position="65"/>
        <end position="97"/>
    </location>
</feature>